<accession>A0A934RU06</accession>
<keyword evidence="2" id="KW-1185">Reference proteome</keyword>
<reference evidence="1" key="1">
    <citation type="submission" date="2021-01" db="EMBL/GenBank/DDBJ databases">
        <title>Modified the classification status of verrucomicrobia.</title>
        <authorList>
            <person name="Feng X."/>
        </authorList>
    </citation>
    <scope>NUCLEOTIDE SEQUENCE</scope>
    <source>
        <strain evidence="1">KCTC 12986</strain>
    </source>
</reference>
<evidence type="ECO:0000313" key="2">
    <source>
        <dbReference type="Proteomes" id="UP000604083"/>
    </source>
</evidence>
<gene>
    <name evidence="1" type="ORF">JIN78_13165</name>
</gene>
<organism evidence="1 2">
    <name type="scientific">Roseibacillus ishigakijimensis</name>
    <dbReference type="NCBI Taxonomy" id="454146"/>
    <lineage>
        <taxon>Bacteria</taxon>
        <taxon>Pseudomonadati</taxon>
        <taxon>Verrucomicrobiota</taxon>
        <taxon>Verrucomicrobiia</taxon>
        <taxon>Verrucomicrobiales</taxon>
        <taxon>Verrucomicrobiaceae</taxon>
        <taxon>Roseibacillus</taxon>
    </lineage>
</organism>
<sequence length="111" mass="11795">MNPEELELTPLEASLAATGLRFFAVSPEAYPALCAQIDESRGYPHGEGTSAVTVRGLPLPEDLATANDGSGRLLISIDGWRFTAADDVLVADAIEAGAVVELIHEDWEAMK</sequence>
<dbReference type="Proteomes" id="UP000604083">
    <property type="component" value="Unassembled WGS sequence"/>
</dbReference>
<name>A0A934RU06_9BACT</name>
<evidence type="ECO:0000313" key="1">
    <source>
        <dbReference type="EMBL" id="MBK1835014.1"/>
    </source>
</evidence>
<proteinExistence type="predicted"/>
<protein>
    <submittedName>
        <fullName evidence="1">Uncharacterized protein</fullName>
    </submittedName>
</protein>
<dbReference type="RefSeq" id="WP_200392448.1">
    <property type="nucleotide sequence ID" value="NZ_JAENIO010000038.1"/>
</dbReference>
<dbReference type="AlphaFoldDB" id="A0A934RU06"/>
<comment type="caution">
    <text evidence="1">The sequence shown here is derived from an EMBL/GenBank/DDBJ whole genome shotgun (WGS) entry which is preliminary data.</text>
</comment>
<dbReference type="EMBL" id="JAENIO010000038">
    <property type="protein sequence ID" value="MBK1835014.1"/>
    <property type="molecule type" value="Genomic_DNA"/>
</dbReference>